<feature type="compositionally biased region" description="Low complexity" evidence="1">
    <location>
        <begin position="732"/>
        <end position="743"/>
    </location>
</feature>
<keyword evidence="3" id="KW-1185">Reference proteome</keyword>
<feature type="compositionally biased region" description="Pro residues" evidence="1">
    <location>
        <begin position="184"/>
        <end position="193"/>
    </location>
</feature>
<feature type="compositionally biased region" description="Basic and acidic residues" evidence="1">
    <location>
        <begin position="13"/>
        <end position="22"/>
    </location>
</feature>
<dbReference type="AlphaFoldDB" id="A0A0S4JKS3"/>
<feature type="compositionally biased region" description="Low complexity" evidence="1">
    <location>
        <begin position="667"/>
        <end position="681"/>
    </location>
</feature>
<feature type="compositionally biased region" description="Basic and acidic residues" evidence="1">
    <location>
        <begin position="378"/>
        <end position="402"/>
    </location>
</feature>
<dbReference type="OrthoDB" id="245575at2759"/>
<feature type="compositionally biased region" description="Polar residues" evidence="1">
    <location>
        <begin position="403"/>
        <end position="420"/>
    </location>
</feature>
<organism evidence="2 3">
    <name type="scientific">Bodo saltans</name>
    <name type="common">Flagellated protozoan</name>
    <dbReference type="NCBI Taxonomy" id="75058"/>
    <lineage>
        <taxon>Eukaryota</taxon>
        <taxon>Discoba</taxon>
        <taxon>Euglenozoa</taxon>
        <taxon>Kinetoplastea</taxon>
        <taxon>Metakinetoplastina</taxon>
        <taxon>Eubodonida</taxon>
        <taxon>Bodonidae</taxon>
        <taxon>Bodo</taxon>
    </lineage>
</organism>
<evidence type="ECO:0000313" key="2">
    <source>
        <dbReference type="EMBL" id="CUG89068.1"/>
    </source>
</evidence>
<feature type="compositionally biased region" description="Basic and acidic residues" evidence="1">
    <location>
        <begin position="69"/>
        <end position="84"/>
    </location>
</feature>
<protein>
    <submittedName>
        <fullName evidence="2">Uncharacterized protein</fullName>
    </submittedName>
</protein>
<sequence>MSSTHSRGSSVDFRSDAVESRSEVAFAPTGTEGSLRLQPDSTIHFDDDSRVGEVASSSDGTPRSPQFMSEKEDVAPRASEENARRGSSAESFSRSDAAKNISASPPPRSLAPPLEQQEPPQVAADVGSPSPSREDIRISGAERLSPRSEHSIAISGTEASVNFFHDDDDDDDDDDHSMVLSPLRTPPPQPPKVLSPGTPSNTVIGPSAAVPVPPEVATPKPAPPSRRPPSTKPLSPGSPQRDIVVKAPPATIPDAPTTPLTSRRAASTPAHDVPKSPAIRQAEHVQTWDSSSSTKPHHAMYQPSQVQQLEEEEFAKNFPYWNKPKGAASVRLAGGVSSDGEAKPSTSRSAPQQVEGSDPSGDDLGGATAADTKVAVHSVDDLRSKAKEFSDKLRREHREANRTETSINSSTTFHNHQDSSIAFEVVDSINAGPPHDAEDPAEGALAQSQTSRRSGSGRRASPERQESVQSWLHGVAVDDDQHHHANSNIKNSAATTSTPPTDELEQRRRGSHSKSSFQEYAEVNLSPRSSNSGEERPHVVSSTVTVKTHTERLATAAQRNDAKHMSNAVRTTTPRRTTQPASAEQQRRPSTPGRQSTPIRRASLASSQPQELPSSNPHTVEQLEARRRKFYLIYGQRKGQELFERFLGEHNLQDHNPPQKGRRGSAPRSTTPTPLSRRPSPAGVPQPDTANPRETTPARRSAWDRLYRTQIHHPTHSPTREALHLPSPTDPRSSSQSAGRQRATTPPDPKVFTKLYQIGLDEKSRRQKLFLEGQRKKEEKELSEAVDAVILAKVLRSTAGHKSMTKADLEALLARERQKYLDSILSQPSKSGERPTSQPASRSGTPGSQAGGGGSRPPTPRSRLASPVRISSYELNLSAEPQLTRDNIDEMTNRLFKLGRRKFAEEEKKKADKELAGCTFTPRINGSSTPLRRASTPNTRSGSAGGRSTGVATEQVHRPANRSATPDRCKALYSYSQREKSNHDVNRERVIREQKLKILKSKLESDHHFKSRVAANPALAEKFMASITCV</sequence>
<name>A0A0S4JKS3_BODSA</name>
<feature type="compositionally biased region" description="Low complexity" evidence="1">
    <location>
        <begin position="446"/>
        <end position="459"/>
    </location>
</feature>
<feature type="compositionally biased region" description="Polar residues" evidence="1">
    <location>
        <begin position="922"/>
        <end position="938"/>
    </location>
</feature>
<feature type="region of interest" description="Disordered" evidence="1">
    <location>
        <begin position="649"/>
        <end position="701"/>
    </location>
</feature>
<reference evidence="3" key="1">
    <citation type="submission" date="2015-09" db="EMBL/GenBank/DDBJ databases">
        <authorList>
            <consortium name="Pathogen Informatics"/>
        </authorList>
    </citation>
    <scope>NUCLEOTIDE SEQUENCE [LARGE SCALE GENOMIC DNA]</scope>
    <source>
        <strain evidence="3">Lake Konstanz</strain>
    </source>
</reference>
<feature type="compositionally biased region" description="Low complexity" evidence="1">
    <location>
        <begin position="247"/>
        <end position="259"/>
    </location>
</feature>
<evidence type="ECO:0000313" key="3">
    <source>
        <dbReference type="Proteomes" id="UP000051952"/>
    </source>
</evidence>
<feature type="compositionally biased region" description="Polar residues" evidence="1">
    <location>
        <begin position="344"/>
        <end position="355"/>
    </location>
</feature>
<gene>
    <name evidence="2" type="ORF">BSAL_19125</name>
</gene>
<feature type="region of interest" description="Disordered" evidence="1">
    <location>
        <begin position="1"/>
        <end position="308"/>
    </location>
</feature>
<feature type="compositionally biased region" description="Low complexity" evidence="1">
    <location>
        <begin position="111"/>
        <end position="124"/>
    </location>
</feature>
<feature type="region of interest" description="Disordered" evidence="1">
    <location>
        <begin position="713"/>
        <end position="751"/>
    </location>
</feature>
<evidence type="ECO:0000256" key="1">
    <source>
        <dbReference type="SAM" id="MobiDB-lite"/>
    </source>
</evidence>
<feature type="compositionally biased region" description="Polar residues" evidence="1">
    <location>
        <begin position="824"/>
        <end position="842"/>
    </location>
</feature>
<feature type="region of interest" description="Disordered" evidence="1">
    <location>
        <begin position="823"/>
        <end position="867"/>
    </location>
</feature>
<feature type="region of interest" description="Disordered" evidence="1">
    <location>
        <begin position="919"/>
        <end position="965"/>
    </location>
</feature>
<feature type="compositionally biased region" description="Polar residues" evidence="1">
    <location>
        <begin position="579"/>
        <end position="619"/>
    </location>
</feature>
<dbReference type="EMBL" id="CYKH01001703">
    <property type="protein sequence ID" value="CUG89068.1"/>
    <property type="molecule type" value="Genomic_DNA"/>
</dbReference>
<proteinExistence type="predicted"/>
<dbReference type="OMA" id="KFMASIT"/>
<feature type="compositionally biased region" description="Polar residues" evidence="1">
    <location>
        <begin position="55"/>
        <end position="67"/>
    </location>
</feature>
<dbReference type="Proteomes" id="UP000051952">
    <property type="component" value="Unassembled WGS sequence"/>
</dbReference>
<feature type="compositionally biased region" description="Polar residues" evidence="1">
    <location>
        <begin position="486"/>
        <end position="500"/>
    </location>
</feature>
<dbReference type="VEuPathDB" id="TriTrypDB:BSAL_19125"/>
<feature type="compositionally biased region" description="Pro residues" evidence="1">
    <location>
        <begin position="211"/>
        <end position="231"/>
    </location>
</feature>
<feature type="compositionally biased region" description="Acidic residues" evidence="1">
    <location>
        <begin position="166"/>
        <end position="175"/>
    </location>
</feature>
<accession>A0A0S4JKS3</accession>
<feature type="region of interest" description="Disordered" evidence="1">
    <location>
        <begin position="330"/>
        <end position="622"/>
    </location>
</feature>